<dbReference type="AlphaFoldDB" id="A0A8H6V3K1"/>
<dbReference type="Gene3D" id="3.40.1090.10">
    <property type="entry name" value="Cytosolic phospholipase A2 catalytic domain"/>
    <property type="match status" value="1"/>
</dbReference>
<dbReference type="Proteomes" id="UP000641853">
    <property type="component" value="Unassembled WGS sequence"/>
</dbReference>
<evidence type="ECO:0000313" key="2">
    <source>
        <dbReference type="EMBL" id="KAF7177433.1"/>
    </source>
</evidence>
<feature type="region of interest" description="Disordered" evidence="1">
    <location>
        <begin position="285"/>
        <end position="318"/>
    </location>
</feature>
<gene>
    <name evidence="2" type="ORF">CNMCM7691_005638</name>
</gene>
<feature type="compositionally biased region" description="Basic and acidic residues" evidence="1">
    <location>
        <begin position="305"/>
        <end position="318"/>
    </location>
</feature>
<proteinExistence type="predicted"/>
<accession>A0A8H6V3K1</accession>
<dbReference type="EMBL" id="JACBAG010001898">
    <property type="protein sequence ID" value="KAF7177433.1"/>
    <property type="molecule type" value="Genomic_DNA"/>
</dbReference>
<sequence>MGSFQDGGLKDNFAADIARRICGRIWPSNPGITRMVSLGTGRIDPPQERSPQFRHVFRDGFLQRSYSAFMSQMDSTSKWLKMKNELDEDAQADYLRFDVSLEDIPCTIDDADAMDQYRNLVIRQPGSNRMAREAATALLVGRFYFTLQSPPEVVTGGDYVWCDGVIRCKGSVLPIIEALQAQQTKQMDFATDTECLASFNGVDDICSSCGRYSKPVTLLLKHRDERTNIYLRLDRTKRWRISGFPTCMSSLVARQKLESPFGQPDHGRPAALPCANCDGPKIKFRGKRGKRKLSSTESPARKRVRIVEQARAETGPRT</sequence>
<organism evidence="2 3">
    <name type="scientific">Aspergillus felis</name>
    <dbReference type="NCBI Taxonomy" id="1287682"/>
    <lineage>
        <taxon>Eukaryota</taxon>
        <taxon>Fungi</taxon>
        <taxon>Dikarya</taxon>
        <taxon>Ascomycota</taxon>
        <taxon>Pezizomycotina</taxon>
        <taxon>Eurotiomycetes</taxon>
        <taxon>Eurotiomycetidae</taxon>
        <taxon>Eurotiales</taxon>
        <taxon>Aspergillaceae</taxon>
        <taxon>Aspergillus</taxon>
        <taxon>Aspergillus subgen. Fumigati</taxon>
    </lineage>
</organism>
<evidence type="ECO:0000313" key="3">
    <source>
        <dbReference type="Proteomes" id="UP000641853"/>
    </source>
</evidence>
<protein>
    <submittedName>
        <fullName evidence="2">Uncharacterized protein</fullName>
    </submittedName>
</protein>
<name>A0A8H6V3K1_9EURO</name>
<evidence type="ECO:0000256" key="1">
    <source>
        <dbReference type="SAM" id="MobiDB-lite"/>
    </source>
</evidence>
<reference evidence="2" key="1">
    <citation type="submission" date="2020-06" db="EMBL/GenBank/DDBJ databases">
        <title>Draft genome sequences of strains closely related to Aspergillus parafelis and Aspergillus hiratsukae.</title>
        <authorList>
            <person name="Dos Santos R.A.C."/>
            <person name="Rivero-Menendez O."/>
            <person name="Steenwyk J.L."/>
            <person name="Mead M.E."/>
            <person name="Goldman G.H."/>
            <person name="Alastruey-Izquierdo A."/>
            <person name="Rokas A."/>
        </authorList>
    </citation>
    <scope>NUCLEOTIDE SEQUENCE</scope>
    <source>
        <strain evidence="2">CNM-CM7691</strain>
    </source>
</reference>
<comment type="caution">
    <text evidence="2">The sequence shown here is derived from an EMBL/GenBank/DDBJ whole genome shotgun (WGS) entry which is preliminary data.</text>
</comment>
<keyword evidence="3" id="KW-1185">Reference proteome</keyword>